<proteinExistence type="predicted"/>
<dbReference type="AlphaFoldDB" id="A0A7W8VG28"/>
<dbReference type="Proteomes" id="UP000572635">
    <property type="component" value="Unassembled WGS sequence"/>
</dbReference>
<protein>
    <submittedName>
        <fullName evidence="1">Uncharacterized protein</fullName>
    </submittedName>
</protein>
<reference evidence="1 2" key="1">
    <citation type="submission" date="2020-08" db="EMBL/GenBank/DDBJ databases">
        <title>Sequencing the genomes of 1000 actinobacteria strains.</title>
        <authorList>
            <person name="Klenk H.-P."/>
        </authorList>
    </citation>
    <scope>NUCLEOTIDE SEQUENCE [LARGE SCALE GENOMIC DNA]</scope>
    <source>
        <strain evidence="1 2">DSM 44551</strain>
    </source>
</reference>
<name>A0A7W8VG28_9ACTN</name>
<gene>
    <name evidence="1" type="ORF">HDA36_005096</name>
</gene>
<comment type="caution">
    <text evidence="1">The sequence shown here is derived from an EMBL/GenBank/DDBJ whole genome shotgun (WGS) entry which is preliminary data.</text>
</comment>
<dbReference type="EMBL" id="JACHDB010000001">
    <property type="protein sequence ID" value="MBB5435012.1"/>
    <property type="molecule type" value="Genomic_DNA"/>
</dbReference>
<sequence length="85" mass="9010">MSGLSILPYAGTDDETTDIHIFSPELLSDAQCMGDACAICHARWPRPRHPLGVLPDGGCVFGCAECSGIVAAYDARSEAPEFAVR</sequence>
<dbReference type="RefSeq" id="WP_184396311.1">
    <property type="nucleotide sequence ID" value="NZ_BAAAJD010000203.1"/>
</dbReference>
<evidence type="ECO:0000313" key="1">
    <source>
        <dbReference type="EMBL" id="MBB5435012.1"/>
    </source>
</evidence>
<organism evidence="1 2">
    <name type="scientific">Nocardiopsis composta</name>
    <dbReference type="NCBI Taxonomy" id="157465"/>
    <lineage>
        <taxon>Bacteria</taxon>
        <taxon>Bacillati</taxon>
        <taxon>Actinomycetota</taxon>
        <taxon>Actinomycetes</taxon>
        <taxon>Streptosporangiales</taxon>
        <taxon>Nocardiopsidaceae</taxon>
        <taxon>Nocardiopsis</taxon>
    </lineage>
</organism>
<accession>A0A7W8VG28</accession>
<keyword evidence="2" id="KW-1185">Reference proteome</keyword>
<evidence type="ECO:0000313" key="2">
    <source>
        <dbReference type="Proteomes" id="UP000572635"/>
    </source>
</evidence>